<proteinExistence type="predicted"/>
<name>A0ACC4DX39_PURLI</name>
<dbReference type="Proteomes" id="UP001638806">
    <property type="component" value="Unassembled WGS sequence"/>
</dbReference>
<protein>
    <submittedName>
        <fullName evidence="1">Uncharacterized protein</fullName>
    </submittedName>
</protein>
<comment type="caution">
    <text evidence="1">The sequence shown here is derived from an EMBL/GenBank/DDBJ whole genome shotgun (WGS) entry which is preliminary data.</text>
</comment>
<evidence type="ECO:0000313" key="2">
    <source>
        <dbReference type="Proteomes" id="UP001638806"/>
    </source>
</evidence>
<keyword evidence="2" id="KW-1185">Reference proteome</keyword>
<gene>
    <name evidence="1" type="ORF">ACCO45_005236</name>
</gene>
<reference evidence="1" key="1">
    <citation type="submission" date="2024-12" db="EMBL/GenBank/DDBJ databases">
        <title>Comparative genomics and development of molecular markers within Purpureocillium lilacinum and among Purpureocillium species.</title>
        <authorList>
            <person name="Yeh Z.-Y."/>
            <person name="Ni N.-T."/>
            <person name="Lo P.-H."/>
            <person name="Mushyakhwo K."/>
            <person name="Lin C.-F."/>
            <person name="Nai Y.-S."/>
        </authorList>
    </citation>
    <scope>NUCLEOTIDE SEQUENCE</scope>
    <source>
        <strain evidence="1">NCHU-NPUST-175</strain>
    </source>
</reference>
<organism evidence="1 2">
    <name type="scientific">Purpureocillium lilacinum</name>
    <name type="common">Paecilomyces lilacinus</name>
    <dbReference type="NCBI Taxonomy" id="33203"/>
    <lineage>
        <taxon>Eukaryota</taxon>
        <taxon>Fungi</taxon>
        <taxon>Dikarya</taxon>
        <taxon>Ascomycota</taxon>
        <taxon>Pezizomycotina</taxon>
        <taxon>Sordariomycetes</taxon>
        <taxon>Hypocreomycetidae</taxon>
        <taxon>Hypocreales</taxon>
        <taxon>Ophiocordycipitaceae</taxon>
        <taxon>Purpureocillium</taxon>
    </lineage>
</organism>
<sequence length="783" mass="88107">MATTSSRTGFDRRDSDRRDYDRRNFDRRDSDRWDSDRRDSDSRASDRRDRSRSRERGRGTDRDRDRDTRAWDRDSERDRSRGRDWGHDRDQYGRDRDRDGAREQRRDDYARNTRRPASERVSSSPAITSNSASSSIRNGAASDRRSPDAQTSPNARQQATAPAKSTAAPIAPKPVPVSSALLDQSVQRGVETLCERLFWYMQRERADTKFKKTKADVDRCRPSMSEYGSAFEVLVSQKDAALQDRDKCCARVDATDQKLQKVSQSVLAAMRREIAESIVKSGVLEPGNGPDKAVTLSRSDFELERTSLNGQIAELRTQLLVEKARNGNLEQRLERIEAQLVAGVPAKRQEPDSGTEDKVATMVGEAVKDLVTRDQLNHAVQELDVRLSASDMTQSDQSSILHASAGEKTGRKLASMEKFIQGLYSNVPTEDSNELPACIRSLMASVNGQERAIQEQAEHREATQSAIEELKRLANGQEQTEYRRATESAIEDLKRSVNGQERAIQEQAEHREATQSAIEELKRSASGQERAIQEQTEHLQATDSAIEELKKSVNNQERAIQEQVEYRQTTESALENMKGSMIKVGEDSSASETPRQSVLDFPSIDALESFILTTSKEPLKVLSTNLGRFLDTERNERIKIASETQETASSLLRLETEYGGLVKTQEERHSGLISDLALLGEKLGTVDSSLTAVKGDSSSCFDELQLQIRSMQGWQNNFTTRQLHEAILREMNKLVPNGLNSIMQLTSRIESMEGWLRSEESYGAKRRKTEHEGPYPSNGHVTT</sequence>
<dbReference type="EMBL" id="JBGNUJ010000004">
    <property type="protein sequence ID" value="KAL3960119.1"/>
    <property type="molecule type" value="Genomic_DNA"/>
</dbReference>
<evidence type="ECO:0000313" key="1">
    <source>
        <dbReference type="EMBL" id="KAL3960119.1"/>
    </source>
</evidence>
<accession>A0ACC4DX39</accession>